<dbReference type="PANTHER" id="PTHR42770">
    <property type="entry name" value="AMINO ACID TRANSPORTER-RELATED"/>
    <property type="match status" value="1"/>
</dbReference>
<evidence type="ECO:0000313" key="7">
    <source>
        <dbReference type="EMBL" id="SPF34546.1"/>
    </source>
</evidence>
<feature type="transmembrane region" description="Helical" evidence="5">
    <location>
        <begin position="199"/>
        <end position="224"/>
    </location>
</feature>
<feature type="transmembrane region" description="Helical" evidence="5">
    <location>
        <begin position="281"/>
        <end position="300"/>
    </location>
</feature>
<dbReference type="Pfam" id="PF00324">
    <property type="entry name" value="AA_permease"/>
    <property type="match status" value="1"/>
</dbReference>
<proteinExistence type="predicted"/>
<keyword evidence="2 5" id="KW-0812">Transmembrane</keyword>
<dbReference type="PIRSF" id="PIRSF006060">
    <property type="entry name" value="AA_transporter"/>
    <property type="match status" value="1"/>
</dbReference>
<dbReference type="InterPro" id="IPR050367">
    <property type="entry name" value="APC_superfamily"/>
</dbReference>
<dbReference type="EMBL" id="OMOD01000036">
    <property type="protein sequence ID" value="SPF34546.1"/>
    <property type="molecule type" value="Genomic_DNA"/>
</dbReference>
<feature type="transmembrane region" description="Helical" evidence="5">
    <location>
        <begin position="340"/>
        <end position="359"/>
    </location>
</feature>
<dbReference type="Proteomes" id="UP000238701">
    <property type="component" value="Unassembled WGS sequence"/>
</dbReference>
<name>A0A2U3K4H4_9BACT</name>
<evidence type="ECO:0000313" key="8">
    <source>
        <dbReference type="Proteomes" id="UP000238701"/>
    </source>
</evidence>
<feature type="transmembrane region" description="Helical" evidence="5">
    <location>
        <begin position="50"/>
        <end position="69"/>
    </location>
</feature>
<sequence length="450" mass="48432">MSSTANPPASVPRLRRSLTLWDLILYGVIVIQPVAPMSVFGVLSDRGRGHVVTTILIAMVAMLFTAISYGRMARAYPSAGSAFTYVGQEINPALGYVTGWSMVMDYMLNPIICTIWCSQQAHVFAPGVPYWAWAVFFALVFTLLNIQGVKTSARVNSALAAGMGVVIAIFFVVAARYIFGHPHGGAGFYTRPFYDPTLWNTKAVLGGTSIAVLTYIGFDGISTLSEEAENPRRNILLATVLTCLVIGILSAVEVYAAQLIWPASQPFPDVDTAFVHVAGRAWLPMFGIIGFTLLVANFGSGMGSQIGAARLLYGMGRSNALPKSFFGMVDAKHRVPRNNVLFVGAIALIGAFVMSYGLGAEMLNFGALIAFMGVNAAAFVRYVVRDHKRTLSFIAPPVLGFVICLLLWLSLSTPAKIAGTIWMAAGIAFGAWKTRGFRGDLVNFDLPADE</sequence>
<feature type="transmembrane region" description="Helical" evidence="5">
    <location>
        <begin position="365"/>
        <end position="384"/>
    </location>
</feature>
<evidence type="ECO:0000256" key="4">
    <source>
        <dbReference type="ARBA" id="ARBA00023136"/>
    </source>
</evidence>
<evidence type="ECO:0000256" key="5">
    <source>
        <dbReference type="SAM" id="Phobius"/>
    </source>
</evidence>
<feature type="transmembrane region" description="Helical" evidence="5">
    <location>
        <begin position="236"/>
        <end position="261"/>
    </location>
</feature>
<dbReference type="Gene3D" id="1.20.1740.10">
    <property type="entry name" value="Amino acid/polyamine transporter I"/>
    <property type="match status" value="1"/>
</dbReference>
<evidence type="ECO:0000256" key="1">
    <source>
        <dbReference type="ARBA" id="ARBA00004141"/>
    </source>
</evidence>
<dbReference type="PANTHER" id="PTHR42770:SF8">
    <property type="entry name" value="PUTRESCINE IMPORTER PUUP"/>
    <property type="match status" value="1"/>
</dbReference>
<dbReference type="OrthoDB" id="9762947at2"/>
<keyword evidence="4 5" id="KW-0472">Membrane</keyword>
<comment type="subcellular location">
    <subcellularLocation>
        <location evidence="1">Membrane</location>
        <topology evidence="1">Multi-pass membrane protein</topology>
    </subcellularLocation>
</comment>
<evidence type="ECO:0000259" key="6">
    <source>
        <dbReference type="Pfam" id="PF00324"/>
    </source>
</evidence>
<protein>
    <submittedName>
        <fullName evidence="7">Putrescine:proton symporter, AAT family</fullName>
    </submittedName>
</protein>
<organism evidence="7 8">
    <name type="scientific">Candidatus Sulfotelmatobacter kueseliae</name>
    <dbReference type="NCBI Taxonomy" id="2042962"/>
    <lineage>
        <taxon>Bacteria</taxon>
        <taxon>Pseudomonadati</taxon>
        <taxon>Acidobacteriota</taxon>
        <taxon>Terriglobia</taxon>
        <taxon>Terriglobales</taxon>
        <taxon>Candidatus Korobacteraceae</taxon>
        <taxon>Candidatus Sulfotelmatobacter</taxon>
    </lineage>
</organism>
<dbReference type="GO" id="GO:0055085">
    <property type="term" value="P:transmembrane transport"/>
    <property type="evidence" value="ECO:0007669"/>
    <property type="project" value="InterPro"/>
</dbReference>
<evidence type="ECO:0000256" key="2">
    <source>
        <dbReference type="ARBA" id="ARBA00022692"/>
    </source>
</evidence>
<reference evidence="8" key="1">
    <citation type="submission" date="2018-02" db="EMBL/GenBank/DDBJ databases">
        <authorList>
            <person name="Hausmann B."/>
        </authorList>
    </citation>
    <scope>NUCLEOTIDE SEQUENCE [LARGE SCALE GENOMIC DNA]</scope>
    <source>
        <strain evidence="8">Peat soil MAG SbA1</strain>
    </source>
</reference>
<dbReference type="AlphaFoldDB" id="A0A2U3K4H4"/>
<keyword evidence="3 5" id="KW-1133">Transmembrane helix</keyword>
<gene>
    <name evidence="7" type="ORF">SBA1_1300001</name>
</gene>
<dbReference type="GO" id="GO:0016020">
    <property type="term" value="C:membrane"/>
    <property type="evidence" value="ECO:0007669"/>
    <property type="project" value="UniProtKB-SubCell"/>
</dbReference>
<feature type="transmembrane region" description="Helical" evidence="5">
    <location>
        <begin position="23"/>
        <end position="43"/>
    </location>
</feature>
<evidence type="ECO:0000256" key="3">
    <source>
        <dbReference type="ARBA" id="ARBA00022989"/>
    </source>
</evidence>
<dbReference type="InterPro" id="IPR004841">
    <property type="entry name" value="AA-permease/SLC12A_dom"/>
</dbReference>
<accession>A0A2U3K4H4</accession>
<feature type="transmembrane region" description="Helical" evidence="5">
    <location>
        <begin position="391"/>
        <end position="409"/>
    </location>
</feature>
<feature type="transmembrane region" description="Helical" evidence="5">
    <location>
        <begin position="158"/>
        <end position="179"/>
    </location>
</feature>
<feature type="transmembrane region" description="Helical" evidence="5">
    <location>
        <begin position="128"/>
        <end position="146"/>
    </location>
</feature>
<feature type="domain" description="Amino acid permease/ SLC12A" evidence="6">
    <location>
        <begin position="43"/>
        <end position="414"/>
    </location>
</feature>